<feature type="transmembrane region" description="Helical" evidence="7">
    <location>
        <begin position="231"/>
        <end position="251"/>
    </location>
</feature>
<feature type="transmembrane region" description="Helical" evidence="7">
    <location>
        <begin position="575"/>
        <end position="594"/>
    </location>
</feature>
<feature type="transmembrane region" description="Helical" evidence="7">
    <location>
        <begin position="541"/>
        <end position="563"/>
    </location>
</feature>
<evidence type="ECO:0000313" key="9">
    <source>
        <dbReference type="EMBL" id="WAL67305.1"/>
    </source>
</evidence>
<feature type="transmembrane region" description="Helical" evidence="7">
    <location>
        <begin position="306"/>
        <end position="330"/>
    </location>
</feature>
<dbReference type="RefSeq" id="WP_268757417.1">
    <property type="nucleotide sequence ID" value="NZ_CP113836.1"/>
</dbReference>
<comment type="similarity">
    <text evidence="2">Belongs to the resistance-nodulation-cell division (RND) (TC 2.A.6) family. MmpL subfamily.</text>
</comment>
<organism evidence="9 10">
    <name type="scientific">Amycolatopsis cynarae</name>
    <dbReference type="NCBI Taxonomy" id="2995223"/>
    <lineage>
        <taxon>Bacteria</taxon>
        <taxon>Bacillati</taxon>
        <taxon>Actinomycetota</taxon>
        <taxon>Actinomycetes</taxon>
        <taxon>Pseudonocardiales</taxon>
        <taxon>Pseudonocardiaceae</taxon>
        <taxon>Amycolatopsis</taxon>
    </lineage>
</organism>
<feature type="transmembrane region" description="Helical" evidence="7">
    <location>
        <begin position="514"/>
        <end position="534"/>
    </location>
</feature>
<dbReference type="PANTHER" id="PTHR33406">
    <property type="entry name" value="MEMBRANE PROTEIN MJ1562-RELATED"/>
    <property type="match status" value="1"/>
</dbReference>
<dbReference type="PANTHER" id="PTHR33406:SF11">
    <property type="entry name" value="MEMBRANE PROTEIN SCO6666-RELATED"/>
    <property type="match status" value="1"/>
</dbReference>
<dbReference type="Proteomes" id="UP001163203">
    <property type="component" value="Chromosome"/>
</dbReference>
<comment type="subcellular location">
    <subcellularLocation>
        <location evidence="1">Cell membrane</location>
        <topology evidence="1">Multi-pass membrane protein</topology>
    </subcellularLocation>
</comment>
<dbReference type="EMBL" id="CP113836">
    <property type="protein sequence ID" value="WAL67305.1"/>
    <property type="molecule type" value="Genomic_DNA"/>
</dbReference>
<accession>A0ABY7B4S4</accession>
<sequence>MATLLYRLARFSFRRRWLVAAIWVAVLAGLGLGATTLSGQMTNSVTIPGTEAQRAIDHLKAHFPQAGVGGATARVAIAAPPGQSLTAPANQAAVEQLVAALRTAPKARGVVDPYQAKAISFPDARVALVQVSYGVQASELTASDRDALQAPAIAARKAGLTVEFGGDAIQGMPETGATEGIGVVVAAIVLTVTFGSLLAAGLPLLTALIGVGVGMAAILTVSGFVELNSNTPILALMLGLAVGIDYALFIVSRYRHELGEGHEPEEAAARSGGTAGSAVVFAGLTVIIALAGLTVIGIPFLAQMGIAAAATVAVAVLIALTLLPAILGFAGRKVLGKRVRDDDRSTHGQRWAAFVARHRVPVLLVAVAGLLVIAVPALSMQLGLPNDATAAPGSTQRKAYDLVTSGFGPGANGPLLVVVTATADATTAAATQAADEIVRLGDVAAVTPAQYNAQHDTAMFTVLPKSGPSDKRTEELVAQIRALPVTEKAELAVTGQTALQIDVSDKLAGAMLPYLGLVVGLAFVLLTLVFRSLIVPLKATLGFLGSVAATFGAVVAVFQWGWLNKALGVASTAPIMSMLPILLIGVLFGLAMDYQVFLVTRMREEHVHGAEPRQAMIIGFRHGSRVVVAAALIMISVFAGFVLSDTTLIQSIGFALAFGVAVDAFVVRMTIVPAVMALLGRRAWWLPRWLDRILPNVDVEGESLTKHLEKRELEPTGH</sequence>
<evidence type="ECO:0000313" key="10">
    <source>
        <dbReference type="Proteomes" id="UP001163203"/>
    </source>
</evidence>
<evidence type="ECO:0000259" key="8">
    <source>
        <dbReference type="PROSITE" id="PS50156"/>
    </source>
</evidence>
<feature type="transmembrane region" description="Helical" evidence="7">
    <location>
        <begin position="655"/>
        <end position="679"/>
    </location>
</feature>
<proteinExistence type="inferred from homology"/>
<keyword evidence="6 7" id="KW-0472">Membrane</keyword>
<dbReference type="Pfam" id="PF03176">
    <property type="entry name" value="MMPL"/>
    <property type="match status" value="2"/>
</dbReference>
<reference evidence="9" key="1">
    <citation type="submission" date="2022-11" db="EMBL/GenBank/DDBJ databases">
        <authorList>
            <person name="Mo P."/>
        </authorList>
    </citation>
    <scope>NUCLEOTIDE SEQUENCE</scope>
    <source>
        <strain evidence="9">HUAS 11-8</strain>
    </source>
</reference>
<evidence type="ECO:0000256" key="5">
    <source>
        <dbReference type="ARBA" id="ARBA00022989"/>
    </source>
</evidence>
<keyword evidence="10" id="KW-1185">Reference proteome</keyword>
<feature type="transmembrane region" description="Helical" evidence="7">
    <location>
        <begin position="278"/>
        <end position="300"/>
    </location>
</feature>
<evidence type="ECO:0000256" key="6">
    <source>
        <dbReference type="ARBA" id="ARBA00023136"/>
    </source>
</evidence>
<gene>
    <name evidence="9" type="ORF">ORV05_05835</name>
</gene>
<dbReference type="InterPro" id="IPR000731">
    <property type="entry name" value="SSD"/>
</dbReference>
<evidence type="ECO:0000256" key="3">
    <source>
        <dbReference type="ARBA" id="ARBA00022475"/>
    </source>
</evidence>
<protein>
    <submittedName>
        <fullName evidence="9">MMPL family transporter</fullName>
    </submittedName>
</protein>
<evidence type="ECO:0000256" key="1">
    <source>
        <dbReference type="ARBA" id="ARBA00004651"/>
    </source>
</evidence>
<evidence type="ECO:0000256" key="2">
    <source>
        <dbReference type="ARBA" id="ARBA00010157"/>
    </source>
</evidence>
<dbReference type="InterPro" id="IPR004869">
    <property type="entry name" value="MMPL_dom"/>
</dbReference>
<evidence type="ECO:0000256" key="4">
    <source>
        <dbReference type="ARBA" id="ARBA00022692"/>
    </source>
</evidence>
<dbReference type="PROSITE" id="PS50156">
    <property type="entry name" value="SSD"/>
    <property type="match status" value="1"/>
</dbReference>
<evidence type="ECO:0000256" key="7">
    <source>
        <dbReference type="SAM" id="Phobius"/>
    </source>
</evidence>
<feature type="transmembrane region" description="Helical" evidence="7">
    <location>
        <begin position="626"/>
        <end position="643"/>
    </location>
</feature>
<feature type="transmembrane region" description="Helical" evidence="7">
    <location>
        <begin position="180"/>
        <end position="200"/>
    </location>
</feature>
<name>A0ABY7B4S4_9PSEU</name>
<feature type="transmembrane region" description="Helical" evidence="7">
    <location>
        <begin position="207"/>
        <end position="225"/>
    </location>
</feature>
<keyword evidence="3" id="KW-1003">Cell membrane</keyword>
<keyword evidence="4 7" id="KW-0812">Transmembrane</keyword>
<dbReference type="SUPFAM" id="SSF82866">
    <property type="entry name" value="Multidrug efflux transporter AcrB transmembrane domain"/>
    <property type="match status" value="2"/>
</dbReference>
<feature type="transmembrane region" description="Helical" evidence="7">
    <location>
        <begin position="360"/>
        <end position="379"/>
    </location>
</feature>
<keyword evidence="5 7" id="KW-1133">Transmembrane helix</keyword>
<dbReference type="Gene3D" id="1.20.1640.10">
    <property type="entry name" value="Multidrug efflux transporter AcrB transmembrane domain"/>
    <property type="match status" value="2"/>
</dbReference>
<dbReference type="InterPro" id="IPR050545">
    <property type="entry name" value="Mycobact_MmpL"/>
</dbReference>
<feature type="domain" description="SSD" evidence="8">
    <location>
        <begin position="197"/>
        <end position="329"/>
    </location>
</feature>